<dbReference type="InterPro" id="IPR025836">
    <property type="entry name" value="Zn_knuckle_CX2CX4HX4C"/>
</dbReference>
<comment type="caution">
    <text evidence="2">The sequence shown here is derived from an EMBL/GenBank/DDBJ whole genome shotgun (WGS) entry which is preliminary data.</text>
</comment>
<dbReference type="EMBL" id="JACGWN010000007">
    <property type="protein sequence ID" value="KAL0444608.1"/>
    <property type="molecule type" value="Genomic_DNA"/>
</dbReference>
<feature type="domain" description="Zinc knuckle CX2CX4HX4C" evidence="1">
    <location>
        <begin position="72"/>
        <end position="118"/>
    </location>
</feature>
<evidence type="ECO:0000313" key="2">
    <source>
        <dbReference type="EMBL" id="KAL0444608.1"/>
    </source>
</evidence>
<reference evidence="2" key="2">
    <citation type="journal article" date="2024" name="Plant">
        <title>Genomic evolution and insights into agronomic trait innovations of Sesamum species.</title>
        <authorList>
            <person name="Miao H."/>
            <person name="Wang L."/>
            <person name="Qu L."/>
            <person name="Liu H."/>
            <person name="Sun Y."/>
            <person name="Le M."/>
            <person name="Wang Q."/>
            <person name="Wei S."/>
            <person name="Zheng Y."/>
            <person name="Lin W."/>
            <person name="Duan Y."/>
            <person name="Cao H."/>
            <person name="Xiong S."/>
            <person name="Wang X."/>
            <person name="Wei L."/>
            <person name="Li C."/>
            <person name="Ma Q."/>
            <person name="Ju M."/>
            <person name="Zhao R."/>
            <person name="Li G."/>
            <person name="Mu C."/>
            <person name="Tian Q."/>
            <person name="Mei H."/>
            <person name="Zhang T."/>
            <person name="Gao T."/>
            <person name="Zhang H."/>
        </authorList>
    </citation>
    <scope>NUCLEOTIDE SEQUENCE</scope>
    <source>
        <strain evidence="2">KEN1</strain>
    </source>
</reference>
<sequence length="194" mass="22281">MLIMSSIEEHENPLNVDLDWCDFFVHIYDLPLSKMNFGVASLISNALGKFQDMEMEESGMSWGSSLRMRVAINVTQPLTRILRVCTTKGEDLLVSFTYERLQNFCYLCGCLGRILTYCEVRFELGFQDPGEVMPYGAWLRAPPDNWGSRSTGSRLRRLLFDDILHHIHLEVRRCLATLERTTVTQRLALVRANG</sequence>
<reference evidence="2" key="1">
    <citation type="submission" date="2020-06" db="EMBL/GenBank/DDBJ databases">
        <authorList>
            <person name="Li T."/>
            <person name="Hu X."/>
            <person name="Zhang T."/>
            <person name="Song X."/>
            <person name="Zhang H."/>
            <person name="Dai N."/>
            <person name="Sheng W."/>
            <person name="Hou X."/>
            <person name="Wei L."/>
        </authorList>
    </citation>
    <scope>NUCLEOTIDE SEQUENCE</scope>
    <source>
        <strain evidence="2">KEN1</strain>
        <tissue evidence="2">Leaf</tissue>
    </source>
</reference>
<dbReference type="AlphaFoldDB" id="A0AAW2WSX1"/>
<proteinExistence type="predicted"/>
<organism evidence="2">
    <name type="scientific">Sesamum latifolium</name>
    <dbReference type="NCBI Taxonomy" id="2727402"/>
    <lineage>
        <taxon>Eukaryota</taxon>
        <taxon>Viridiplantae</taxon>
        <taxon>Streptophyta</taxon>
        <taxon>Embryophyta</taxon>
        <taxon>Tracheophyta</taxon>
        <taxon>Spermatophyta</taxon>
        <taxon>Magnoliopsida</taxon>
        <taxon>eudicotyledons</taxon>
        <taxon>Gunneridae</taxon>
        <taxon>Pentapetalae</taxon>
        <taxon>asterids</taxon>
        <taxon>lamiids</taxon>
        <taxon>Lamiales</taxon>
        <taxon>Pedaliaceae</taxon>
        <taxon>Sesamum</taxon>
    </lineage>
</organism>
<evidence type="ECO:0000259" key="1">
    <source>
        <dbReference type="Pfam" id="PF14392"/>
    </source>
</evidence>
<protein>
    <recommendedName>
        <fullName evidence="1">Zinc knuckle CX2CX4HX4C domain-containing protein</fullName>
    </recommendedName>
</protein>
<dbReference type="Pfam" id="PF14392">
    <property type="entry name" value="zf-CCHC_4"/>
    <property type="match status" value="1"/>
</dbReference>
<dbReference type="PANTHER" id="PTHR31286">
    <property type="entry name" value="GLYCINE-RICH CELL WALL STRUCTURAL PROTEIN 1.8-LIKE"/>
    <property type="match status" value="1"/>
</dbReference>
<gene>
    <name evidence="2" type="ORF">Slati_2183500</name>
</gene>
<accession>A0AAW2WSX1</accession>
<name>A0AAW2WSX1_9LAMI</name>
<dbReference type="PANTHER" id="PTHR31286:SF167">
    <property type="entry name" value="OS09G0268800 PROTEIN"/>
    <property type="match status" value="1"/>
</dbReference>
<dbReference type="InterPro" id="IPR040256">
    <property type="entry name" value="At4g02000-like"/>
</dbReference>